<accession>A0A0F9RRU6</accession>
<proteinExistence type="predicted"/>
<gene>
    <name evidence="2" type="ORF">LCGC14_0861870</name>
</gene>
<reference evidence="2" key="1">
    <citation type="journal article" date="2015" name="Nature">
        <title>Complex archaea that bridge the gap between prokaryotes and eukaryotes.</title>
        <authorList>
            <person name="Spang A."/>
            <person name="Saw J.H."/>
            <person name="Jorgensen S.L."/>
            <person name="Zaremba-Niedzwiedzka K."/>
            <person name="Martijn J."/>
            <person name="Lind A.E."/>
            <person name="van Eijk R."/>
            <person name="Schleper C."/>
            <person name="Guy L."/>
            <person name="Ettema T.J."/>
        </authorList>
    </citation>
    <scope>NUCLEOTIDE SEQUENCE</scope>
</reference>
<sequence length="85" mass="9760">MTGKLFMVMVIIIGVIITIGSFYAFVLNSPSNLLKRDIFLSPHYYYELPKGGYIYIDGEYIRYNVNSFNGTLDYQITLNYEVASP</sequence>
<keyword evidence="1" id="KW-0472">Membrane</keyword>
<dbReference type="EMBL" id="LAZR01002617">
    <property type="protein sequence ID" value="KKN27711.1"/>
    <property type="molecule type" value="Genomic_DNA"/>
</dbReference>
<dbReference type="AlphaFoldDB" id="A0A0F9RRU6"/>
<evidence type="ECO:0000256" key="1">
    <source>
        <dbReference type="SAM" id="Phobius"/>
    </source>
</evidence>
<evidence type="ECO:0000313" key="2">
    <source>
        <dbReference type="EMBL" id="KKN27711.1"/>
    </source>
</evidence>
<comment type="caution">
    <text evidence="2">The sequence shown here is derived from an EMBL/GenBank/DDBJ whole genome shotgun (WGS) entry which is preliminary data.</text>
</comment>
<name>A0A0F9RRU6_9ZZZZ</name>
<protein>
    <submittedName>
        <fullName evidence="2">Uncharacterized protein</fullName>
    </submittedName>
</protein>
<feature type="transmembrane region" description="Helical" evidence="1">
    <location>
        <begin position="6"/>
        <end position="26"/>
    </location>
</feature>
<keyword evidence="1" id="KW-0812">Transmembrane</keyword>
<organism evidence="2">
    <name type="scientific">marine sediment metagenome</name>
    <dbReference type="NCBI Taxonomy" id="412755"/>
    <lineage>
        <taxon>unclassified sequences</taxon>
        <taxon>metagenomes</taxon>
        <taxon>ecological metagenomes</taxon>
    </lineage>
</organism>
<keyword evidence="1" id="KW-1133">Transmembrane helix</keyword>